<keyword evidence="3" id="KW-1185">Reference proteome</keyword>
<sequence length="88" mass="9541">MTGFEVLGIAAIVAVGAIAIVGIFLGLANWVGGFHMVHCRTCHHLTGSAQQGPVEDCVHCRHPALLHPLYAAMHRAAPIRIRRDPLHY</sequence>
<dbReference type="AlphaFoldDB" id="A0A2G5PF56"/>
<proteinExistence type="predicted"/>
<keyword evidence="1" id="KW-0812">Transmembrane</keyword>
<protein>
    <submittedName>
        <fullName evidence="2">Uncharacterized protein</fullName>
    </submittedName>
</protein>
<dbReference type="Proteomes" id="UP000230551">
    <property type="component" value="Unassembled WGS sequence"/>
</dbReference>
<name>A0A2G5PF56_9MYCO</name>
<keyword evidence="1" id="KW-1133">Transmembrane helix</keyword>
<comment type="caution">
    <text evidence="2">The sequence shown here is derived from an EMBL/GenBank/DDBJ whole genome shotgun (WGS) entry which is preliminary data.</text>
</comment>
<evidence type="ECO:0000256" key="1">
    <source>
        <dbReference type="SAM" id="Phobius"/>
    </source>
</evidence>
<gene>
    <name evidence="2" type="ORF">CQY22_003565</name>
</gene>
<keyword evidence="1" id="KW-0472">Membrane</keyword>
<dbReference type="STRING" id="85968.GCA_900073015_02460"/>
<feature type="transmembrane region" description="Helical" evidence="1">
    <location>
        <begin position="6"/>
        <end position="31"/>
    </location>
</feature>
<organism evidence="2 3">
    <name type="scientific">Mycolicibacterium brumae</name>
    <dbReference type="NCBI Taxonomy" id="85968"/>
    <lineage>
        <taxon>Bacteria</taxon>
        <taxon>Bacillati</taxon>
        <taxon>Actinomycetota</taxon>
        <taxon>Actinomycetes</taxon>
        <taxon>Mycobacteriales</taxon>
        <taxon>Mycobacteriaceae</taxon>
        <taxon>Mycolicibacterium</taxon>
    </lineage>
</organism>
<evidence type="ECO:0000313" key="2">
    <source>
        <dbReference type="EMBL" id="PIB76740.1"/>
    </source>
</evidence>
<evidence type="ECO:0000313" key="3">
    <source>
        <dbReference type="Proteomes" id="UP000230551"/>
    </source>
</evidence>
<dbReference type="EMBL" id="PDCN02000003">
    <property type="protein sequence ID" value="PIB76740.1"/>
    <property type="molecule type" value="Genomic_DNA"/>
</dbReference>
<dbReference type="OrthoDB" id="4747870at2"/>
<dbReference type="RefSeq" id="WP_090589291.1">
    <property type="nucleotide sequence ID" value="NZ_CP104302.1"/>
</dbReference>
<accession>A0A2G5PF56</accession>
<reference evidence="2 3" key="1">
    <citation type="journal article" date="2017" name="Infect. Genet. Evol.">
        <title>The new phylogeny of the genus Mycobacterium: The old and the news.</title>
        <authorList>
            <person name="Tortoli E."/>
            <person name="Fedrizzi T."/>
            <person name="Meehan C.J."/>
            <person name="Trovato A."/>
            <person name="Grottola A."/>
            <person name="Giacobazzi E."/>
            <person name="Serpini G.F."/>
            <person name="Tagliazucchi S."/>
            <person name="Fabio A."/>
            <person name="Bettua C."/>
            <person name="Bertorelli R."/>
            <person name="Frascaro F."/>
            <person name="De Sanctis V."/>
            <person name="Pecorari M."/>
            <person name="Jousson O."/>
            <person name="Segata N."/>
            <person name="Cirillo D.M."/>
        </authorList>
    </citation>
    <scope>NUCLEOTIDE SEQUENCE [LARGE SCALE GENOMIC DNA]</scope>
    <source>
        <strain evidence="2 3">CIP1034565</strain>
    </source>
</reference>